<dbReference type="SUPFAM" id="SSF53649">
    <property type="entry name" value="Alkaline phosphatase-like"/>
    <property type="match status" value="1"/>
</dbReference>
<keyword evidence="2" id="KW-1185">Reference proteome</keyword>
<accession>A0ABU2BRY5</accession>
<comment type="caution">
    <text evidence="1">The sequence shown here is derived from an EMBL/GenBank/DDBJ whole genome shotgun (WGS) entry which is preliminary data.</text>
</comment>
<evidence type="ECO:0000313" key="2">
    <source>
        <dbReference type="Proteomes" id="UP001183648"/>
    </source>
</evidence>
<dbReference type="InterPro" id="IPR002591">
    <property type="entry name" value="Phosphodiest/P_Trfase"/>
</dbReference>
<dbReference type="EMBL" id="JAVDYG010000001">
    <property type="protein sequence ID" value="MDR7361395.1"/>
    <property type="molecule type" value="Genomic_DNA"/>
</dbReference>
<dbReference type="Proteomes" id="UP001183648">
    <property type="component" value="Unassembled WGS sequence"/>
</dbReference>
<gene>
    <name evidence="1" type="ORF">J2S63_000948</name>
</gene>
<evidence type="ECO:0000313" key="1">
    <source>
        <dbReference type="EMBL" id="MDR7361395.1"/>
    </source>
</evidence>
<proteinExistence type="predicted"/>
<sequence>MAAVHPCRDRCGLRRGRAPPADRVLVVLFDQMLPQYADQFDMPNYRRLREEGHSFDQAYLGYMASETVIAHNVLMSGLLPKHMGYTDEAYRDWGNVFGKGARGVRRGRRSGCSGHGHLLLAERGDRAAGG</sequence>
<organism evidence="1 2">
    <name type="scientific">Nocardioides marmoribigeumensis</name>
    <dbReference type="NCBI Taxonomy" id="433649"/>
    <lineage>
        <taxon>Bacteria</taxon>
        <taxon>Bacillati</taxon>
        <taxon>Actinomycetota</taxon>
        <taxon>Actinomycetes</taxon>
        <taxon>Propionibacteriales</taxon>
        <taxon>Nocardioidaceae</taxon>
        <taxon>Nocardioides</taxon>
    </lineage>
</organism>
<dbReference type="InterPro" id="IPR017850">
    <property type="entry name" value="Alkaline_phosphatase_core_sf"/>
</dbReference>
<dbReference type="Gene3D" id="3.40.720.10">
    <property type="entry name" value="Alkaline Phosphatase, subunit A"/>
    <property type="match status" value="1"/>
</dbReference>
<dbReference type="Pfam" id="PF01663">
    <property type="entry name" value="Phosphodiest"/>
    <property type="match status" value="1"/>
</dbReference>
<protein>
    <submittedName>
        <fullName evidence="1">Arylsulfatase A-like enzyme</fullName>
    </submittedName>
</protein>
<name>A0ABU2BRY5_9ACTN</name>
<reference evidence="1 2" key="1">
    <citation type="submission" date="2023-07" db="EMBL/GenBank/DDBJ databases">
        <title>Sequencing the genomes of 1000 actinobacteria strains.</title>
        <authorList>
            <person name="Klenk H.-P."/>
        </authorList>
    </citation>
    <scope>NUCLEOTIDE SEQUENCE [LARGE SCALE GENOMIC DNA]</scope>
    <source>
        <strain evidence="1 2">DSM 19426</strain>
    </source>
</reference>